<name>A0A1I0JEY4_9FIRM</name>
<organism evidence="2 3">
    <name type="scientific">Enterocloster lavalensis</name>
    <dbReference type="NCBI Taxonomy" id="460384"/>
    <lineage>
        <taxon>Bacteria</taxon>
        <taxon>Bacillati</taxon>
        <taxon>Bacillota</taxon>
        <taxon>Clostridia</taxon>
        <taxon>Lachnospirales</taxon>
        <taxon>Lachnospiraceae</taxon>
        <taxon>Enterocloster</taxon>
    </lineage>
</organism>
<dbReference type="AlphaFoldDB" id="A0A1I0JEY4"/>
<evidence type="ECO:0000313" key="2">
    <source>
        <dbReference type="EMBL" id="SEU08688.1"/>
    </source>
</evidence>
<evidence type="ECO:0008006" key="4">
    <source>
        <dbReference type="Google" id="ProtNLM"/>
    </source>
</evidence>
<protein>
    <recommendedName>
        <fullName evidence="4">Pilus assembly protein</fullName>
    </recommendedName>
</protein>
<dbReference type="Proteomes" id="UP000198508">
    <property type="component" value="Unassembled WGS sequence"/>
</dbReference>
<keyword evidence="3" id="KW-1185">Reference proteome</keyword>
<proteinExistence type="predicted"/>
<sequence length="311" mass="34129">MLFFQEYLCRKLSKTKNNRTSPVRNSFYCMRIMHIFREKRALSPASRPLSNSADGSLALEAALALTLFLFACVCLAAPIKLFDQQRKIQGALEQAGEDLSRYAYVKYCLDKGDGEVECGDDIASILTIGYVRQKVMSVVDQRMIRQVSLGESRILEDDMICLRVSYRFYLPVAFPGISSIPMEAVCVRRAWTGAEGGRHSASGASGEVEDPIVYVGKGSTRYHLSARCHYLHNNLQAVGSGEVSGLRNAEGGRYSPCKRCVSGTPGGTVYVMPSGSSYHTSPDCTAIVAYVRAVRKSTVAYLGACSYCGRE</sequence>
<reference evidence="3" key="1">
    <citation type="submission" date="2016-10" db="EMBL/GenBank/DDBJ databases">
        <authorList>
            <person name="Varghese N."/>
            <person name="Submissions S."/>
        </authorList>
    </citation>
    <scope>NUCLEOTIDE SEQUENCE [LARGE SCALE GENOMIC DNA]</scope>
    <source>
        <strain evidence="3">NLAE-zl-G277</strain>
    </source>
</reference>
<evidence type="ECO:0000256" key="1">
    <source>
        <dbReference type="SAM" id="Phobius"/>
    </source>
</evidence>
<evidence type="ECO:0000313" key="3">
    <source>
        <dbReference type="Proteomes" id="UP000198508"/>
    </source>
</evidence>
<dbReference type="STRING" id="460384.SAMN05216313_12937"/>
<accession>A0A1I0JEY4</accession>
<feature type="transmembrane region" description="Helical" evidence="1">
    <location>
        <begin position="57"/>
        <end position="79"/>
    </location>
</feature>
<keyword evidence="1" id="KW-0812">Transmembrane</keyword>
<keyword evidence="1" id="KW-0472">Membrane</keyword>
<dbReference type="EMBL" id="FOIM01000029">
    <property type="protein sequence ID" value="SEU08688.1"/>
    <property type="molecule type" value="Genomic_DNA"/>
</dbReference>
<gene>
    <name evidence="2" type="ORF">SAMN05216313_12937</name>
</gene>
<keyword evidence="1" id="KW-1133">Transmembrane helix</keyword>